<dbReference type="PANTHER" id="PTHR16078">
    <property type="entry name" value="COILED-COIL DOMAIN-CONTAINING PROTEIN 87"/>
    <property type="match status" value="1"/>
</dbReference>
<dbReference type="AlphaFoldDB" id="A0A9W9YWA3"/>
<dbReference type="InterPro" id="IPR037383">
    <property type="entry name" value="CCDC87"/>
</dbReference>
<proteinExistence type="predicted"/>
<comment type="caution">
    <text evidence="1">The sequence shown here is derived from an EMBL/GenBank/DDBJ whole genome shotgun (WGS) entry which is preliminary data.</text>
</comment>
<gene>
    <name evidence="1" type="primary">CCDC87_1</name>
    <name evidence="1" type="ORF">OS493_002471</name>
</gene>
<keyword evidence="2" id="KW-1185">Reference proteome</keyword>
<name>A0A9W9YWA3_9CNID</name>
<dbReference type="Gene3D" id="1.20.58.1520">
    <property type="match status" value="1"/>
</dbReference>
<dbReference type="PANTHER" id="PTHR16078:SF1">
    <property type="entry name" value="COILED-COIL DOMAIN-CONTAINING PROTEIN 87"/>
    <property type="match status" value="1"/>
</dbReference>
<evidence type="ECO:0000313" key="1">
    <source>
        <dbReference type="EMBL" id="KAJ7365754.1"/>
    </source>
</evidence>
<protein>
    <submittedName>
        <fullName evidence="1">Coiled-coil domain-containing protein 87</fullName>
    </submittedName>
</protein>
<dbReference type="OrthoDB" id="67750at2759"/>
<dbReference type="EMBL" id="MU827302">
    <property type="protein sequence ID" value="KAJ7365754.1"/>
    <property type="molecule type" value="Genomic_DNA"/>
</dbReference>
<evidence type="ECO:0000313" key="2">
    <source>
        <dbReference type="Proteomes" id="UP001163046"/>
    </source>
</evidence>
<dbReference type="Proteomes" id="UP001163046">
    <property type="component" value="Unassembled WGS sequence"/>
</dbReference>
<reference evidence="1" key="1">
    <citation type="submission" date="2023-01" db="EMBL/GenBank/DDBJ databases">
        <title>Genome assembly of the deep-sea coral Lophelia pertusa.</title>
        <authorList>
            <person name="Herrera S."/>
            <person name="Cordes E."/>
        </authorList>
    </citation>
    <scope>NUCLEOTIDE SEQUENCE</scope>
    <source>
        <strain evidence="1">USNM1676648</strain>
        <tissue evidence="1">Polyp</tissue>
    </source>
</reference>
<sequence>MCYLLILDNTGSSAARIRESKTRDWFNKRLSQIEGQARRAGTEVQRQFGDTVTFQGRPYLEKISIDRTEMFYWLQQERRQQVMDRELVKMREVTLRTPDLPPIPAHTVL</sequence>
<accession>A0A9W9YWA3</accession>
<organism evidence="1 2">
    <name type="scientific">Desmophyllum pertusum</name>
    <dbReference type="NCBI Taxonomy" id="174260"/>
    <lineage>
        <taxon>Eukaryota</taxon>
        <taxon>Metazoa</taxon>
        <taxon>Cnidaria</taxon>
        <taxon>Anthozoa</taxon>
        <taxon>Hexacorallia</taxon>
        <taxon>Scleractinia</taxon>
        <taxon>Caryophylliina</taxon>
        <taxon>Caryophylliidae</taxon>
        <taxon>Desmophyllum</taxon>
    </lineage>
</organism>